<proteinExistence type="predicted"/>
<reference evidence="2" key="1">
    <citation type="submission" date="2016-11" db="EMBL/GenBank/DDBJ databases">
        <title>Dehalogenimonas formicexedens sp. nov., a chlorinated alkane respiring bacterium isolated from contaminated groundwater.</title>
        <authorList>
            <person name="Key T.A."/>
            <person name="Bowman K.S."/>
            <person name="Lee I."/>
            <person name="Chun J."/>
            <person name="Albuquerque L."/>
            <person name="da Costa M.S."/>
            <person name="Rainey F.A."/>
            <person name="Moe W.M."/>
        </authorList>
    </citation>
    <scope>NUCLEOTIDE SEQUENCE [LARGE SCALE GENOMIC DNA]</scope>
    <source>
        <strain evidence="2">NSZ-14</strain>
    </source>
</reference>
<dbReference type="KEGG" id="dfo:Dform_01907"/>
<gene>
    <name evidence="1" type="ORF">Dform_01907</name>
</gene>
<evidence type="ECO:0000313" key="2">
    <source>
        <dbReference type="Proteomes" id="UP000185934"/>
    </source>
</evidence>
<dbReference type="AlphaFoldDB" id="A0A1P8F9V9"/>
<keyword evidence="2" id="KW-1185">Reference proteome</keyword>
<organism evidence="1 2">
    <name type="scientific">Dehalogenimonas formicexedens</name>
    <dbReference type="NCBI Taxonomy" id="1839801"/>
    <lineage>
        <taxon>Bacteria</taxon>
        <taxon>Bacillati</taxon>
        <taxon>Chloroflexota</taxon>
        <taxon>Dehalococcoidia</taxon>
        <taxon>Dehalococcoidales</taxon>
        <taxon>Dehalococcoidaceae</taxon>
        <taxon>Dehalogenimonas</taxon>
    </lineage>
</organism>
<evidence type="ECO:0000313" key="1">
    <source>
        <dbReference type="EMBL" id="APV45222.1"/>
    </source>
</evidence>
<dbReference type="Proteomes" id="UP000185934">
    <property type="component" value="Chromosome"/>
</dbReference>
<accession>A0A1P8F9V9</accession>
<dbReference type="EMBL" id="CP018258">
    <property type="protein sequence ID" value="APV45222.1"/>
    <property type="molecule type" value="Genomic_DNA"/>
</dbReference>
<name>A0A1P8F9V9_9CHLR</name>
<protein>
    <submittedName>
        <fullName evidence="1">Uncharacterized protein</fullName>
    </submittedName>
</protein>
<sequence length="77" mass="8804">MPCGKLHASRAPRLTARLSTERVFSLVRHKYGLRSRKDYETLMVLFLKLAYDLILRPDLCQRLEKACVLKADSGLIG</sequence>